<dbReference type="GO" id="GO:0006508">
    <property type="term" value="P:proteolysis"/>
    <property type="evidence" value="ECO:0007669"/>
    <property type="project" value="InterPro"/>
</dbReference>
<sequence>MKVILFNIVSLLCLISCPVSGQVAQERNELLVNDLLSADGKVIAYYIVKQNKSREYTIRDSHRNKDYLLENIENTQLNNRCFLGEDKRKKHLYFIDFKRTMVDTVKNVRKFTFVSESELLVFETTENEVFIRNPYTRKQINMFRNIIDYEFSEDNEILLLKGKTKDIILDFKSASKSEIVLNDRGNCRFKKVVGSRSEAFYVLGNTADSLFLYKKEEDRLREVFKHSLVLDEGNRIDTLFNHTALLNENNLVFAALAGGISNSSSDRAEIWRGGDNGISPRLTEKVNKAKQLVLVDIKNLKLYNFFTAGKLINYSVNYKQQTIYEYEANEHDDYSKQFPDVTLYQRSRKYNWEKKKIGRLNGSPNSILTFNASPFLFYFLDKDWYFYEGTVKKDITGSAQAAFYNAEYVSLRNDAFIKRPVLYNKQKLLLEAVNDVYLYDLKINKGSIFAAGSINDRNYDIVPDNINAVNKPWMFSSDWEINGKTVLLKWNNSNYSREGLSVVGENNKLKDIVKVDGKISQVKISDNIITYVVESYNQPPALYKVDRSGKRKGLLYQSNSWDTDISVKIEVVQWVNSKGEKRKALVRSVVDLIPGKKYPAIVSVYEKKIPEYHTYISPDNVISSGINYRNYINDGYIVIEPDIHYDESGPGVSAVKSVEEALELVEGLYPVDKENIGMIGHSFGGYETNFIISQTNRFKTAVSSAGVSDLNSFFLTVNWNTMVPDMWRMETQQWRMGTDLFSGYDKYRKNSPVNYAENVNTPLLLIAGKSDYKINWNQSVMYFMALKKAGKQVNMLLYPGEDHELLNAENKKDASDKIKSWFEYYLKNGNKPDWL</sequence>
<dbReference type="InterPro" id="IPR001375">
    <property type="entry name" value="Peptidase_S9_cat"/>
</dbReference>
<evidence type="ECO:0000313" key="5">
    <source>
        <dbReference type="Proteomes" id="UP000016584"/>
    </source>
</evidence>
<dbReference type="SUPFAM" id="SSF53474">
    <property type="entry name" value="alpha/beta-Hydrolases"/>
    <property type="match status" value="1"/>
</dbReference>
<feature type="chain" id="PRO_5004629946" description="Peptidase S9 prolyl oligopeptidase catalytic domain-containing protein" evidence="2">
    <location>
        <begin position="22"/>
        <end position="835"/>
    </location>
</feature>
<dbReference type="Gene3D" id="3.40.50.1820">
    <property type="entry name" value="alpha/beta hydrolase"/>
    <property type="match status" value="1"/>
</dbReference>
<evidence type="ECO:0000259" key="3">
    <source>
        <dbReference type="Pfam" id="PF00326"/>
    </source>
</evidence>
<accession>U2J300</accession>
<evidence type="ECO:0000256" key="1">
    <source>
        <dbReference type="ARBA" id="ARBA00022801"/>
    </source>
</evidence>
<name>U2J300_9SPHI</name>
<dbReference type="GO" id="GO:0004252">
    <property type="term" value="F:serine-type endopeptidase activity"/>
    <property type="evidence" value="ECO:0007669"/>
    <property type="project" value="TreeGrafter"/>
</dbReference>
<gene>
    <name evidence="4" type="ORF">M472_11225</name>
</gene>
<evidence type="ECO:0000256" key="2">
    <source>
        <dbReference type="SAM" id="SignalP"/>
    </source>
</evidence>
<dbReference type="PATRIC" id="fig|1346330.5.peg.2687"/>
<organism evidence="4 5">
    <name type="scientific">Sphingobacterium paucimobilis HER1398</name>
    <dbReference type="NCBI Taxonomy" id="1346330"/>
    <lineage>
        <taxon>Bacteria</taxon>
        <taxon>Pseudomonadati</taxon>
        <taxon>Bacteroidota</taxon>
        <taxon>Sphingobacteriia</taxon>
        <taxon>Sphingobacteriales</taxon>
        <taxon>Sphingobacteriaceae</taxon>
        <taxon>Sphingobacterium</taxon>
    </lineage>
</organism>
<dbReference type="Proteomes" id="UP000016584">
    <property type="component" value="Unassembled WGS sequence"/>
</dbReference>
<dbReference type="RefSeq" id="WP_021070840.1">
    <property type="nucleotide sequence ID" value="NZ_ATDL01000015.1"/>
</dbReference>
<dbReference type="EMBL" id="ATDL01000015">
    <property type="protein sequence ID" value="ERJ59344.1"/>
    <property type="molecule type" value="Genomic_DNA"/>
</dbReference>
<proteinExistence type="predicted"/>
<protein>
    <recommendedName>
        <fullName evidence="3">Peptidase S9 prolyl oligopeptidase catalytic domain-containing protein</fullName>
    </recommendedName>
</protein>
<keyword evidence="2" id="KW-0732">Signal</keyword>
<dbReference type="OrthoDB" id="9812921at2"/>
<keyword evidence="1" id="KW-0378">Hydrolase</keyword>
<dbReference type="PANTHER" id="PTHR42776">
    <property type="entry name" value="SERINE PEPTIDASE S9 FAMILY MEMBER"/>
    <property type="match status" value="1"/>
</dbReference>
<reference evidence="4 5" key="1">
    <citation type="journal article" date="2013" name="Genome Announc.">
        <title>The Draft Genome Sequence of Sphingomonas paucimobilis Strain HER1398 (Proteobacteria), Host to the Giant PAU Phage, Indicates That It Is a Member of the Genus Sphingobacterium (Bacteroidetes).</title>
        <authorList>
            <person name="White R.A.III."/>
            <person name="Suttle C.A."/>
        </authorList>
    </citation>
    <scope>NUCLEOTIDE SEQUENCE [LARGE SCALE GENOMIC DNA]</scope>
    <source>
        <strain evidence="4 5">HER1398</strain>
    </source>
</reference>
<evidence type="ECO:0000313" key="4">
    <source>
        <dbReference type="EMBL" id="ERJ59344.1"/>
    </source>
</evidence>
<dbReference type="PANTHER" id="PTHR42776:SF27">
    <property type="entry name" value="DIPEPTIDYL PEPTIDASE FAMILY MEMBER 6"/>
    <property type="match status" value="1"/>
</dbReference>
<comment type="caution">
    <text evidence="4">The sequence shown here is derived from an EMBL/GenBank/DDBJ whole genome shotgun (WGS) entry which is preliminary data.</text>
</comment>
<dbReference type="eggNOG" id="COG1506">
    <property type="taxonomic scope" value="Bacteria"/>
</dbReference>
<dbReference type="InterPro" id="IPR029058">
    <property type="entry name" value="AB_hydrolase_fold"/>
</dbReference>
<dbReference type="STRING" id="1346330.M472_11225"/>
<dbReference type="AlphaFoldDB" id="U2J300"/>
<feature type="domain" description="Peptidase S9 prolyl oligopeptidase catalytic" evidence="3">
    <location>
        <begin position="665"/>
        <end position="828"/>
    </location>
</feature>
<feature type="signal peptide" evidence="2">
    <location>
        <begin position="1"/>
        <end position="21"/>
    </location>
</feature>
<dbReference type="Pfam" id="PF00326">
    <property type="entry name" value="Peptidase_S9"/>
    <property type="match status" value="1"/>
</dbReference>
<keyword evidence="5" id="KW-1185">Reference proteome</keyword>